<reference evidence="1 2" key="1">
    <citation type="submission" date="2018-08" db="EMBL/GenBank/DDBJ databases">
        <title>A genome reference for cultivated species of the human gut microbiota.</title>
        <authorList>
            <person name="Zou Y."/>
            <person name="Xue W."/>
            <person name="Luo G."/>
        </authorList>
    </citation>
    <scope>NUCLEOTIDE SEQUENCE [LARGE SCALE GENOMIC DNA]</scope>
    <source>
        <strain evidence="1 2">TF10-9AT</strain>
    </source>
</reference>
<dbReference type="Pfam" id="PF16162">
    <property type="entry name" value="KwaB"/>
    <property type="match status" value="1"/>
</dbReference>
<accession>A0A8B2YZJ4</accession>
<dbReference type="InterPro" id="IPR032359">
    <property type="entry name" value="KwaB-like"/>
</dbReference>
<proteinExistence type="predicted"/>
<dbReference type="AlphaFoldDB" id="A0A8B2YZJ4"/>
<sequence length="294" mass="34205">MFENSSIMVLRANTKEDEVYKIEVDVQTQNTIIASMRNALNDLIAEKKQIIFDGSYKPNEDEILKIENYQLSDEIKDAIRDPLGVPSFKKDNDVFPEIKAIFVGERTEDGETEKFNVVFQRFRKEQYISTKWCNLFFESNTFFQEKRFGISIADGVDCYYTDKELRFSSFYYARQIFDLSECYRSATDSEVESFTTNSKLAIDDSDAFKGLANTWIRRKIAMINDSQVLDNYSAEEIKTRAKLVGVDIDVKDKKIVIPNDKDKIKIILRFLDEEAYKGPFSQKTFLANSKRQVH</sequence>
<evidence type="ECO:0000313" key="2">
    <source>
        <dbReference type="Proteomes" id="UP000260790"/>
    </source>
</evidence>
<comment type="caution">
    <text evidence="1">The sequence shown here is derived from an EMBL/GenBank/DDBJ whole genome shotgun (WGS) entry which is preliminary data.</text>
</comment>
<dbReference type="Proteomes" id="UP000260790">
    <property type="component" value="Unassembled WGS sequence"/>
</dbReference>
<organism evidence="1 2">
    <name type="scientific">Ligilactobacillus ruminis</name>
    <dbReference type="NCBI Taxonomy" id="1623"/>
    <lineage>
        <taxon>Bacteria</taxon>
        <taxon>Bacillati</taxon>
        <taxon>Bacillota</taxon>
        <taxon>Bacilli</taxon>
        <taxon>Lactobacillales</taxon>
        <taxon>Lactobacillaceae</taxon>
        <taxon>Ligilactobacillus</taxon>
    </lineage>
</organism>
<evidence type="ECO:0000313" key="1">
    <source>
        <dbReference type="EMBL" id="RGK46826.1"/>
    </source>
</evidence>
<dbReference type="EMBL" id="QSQR01000004">
    <property type="protein sequence ID" value="RGK46826.1"/>
    <property type="molecule type" value="Genomic_DNA"/>
</dbReference>
<dbReference type="RefSeq" id="WP_117642976.1">
    <property type="nucleotide sequence ID" value="NZ_JADNNQ010000182.1"/>
</dbReference>
<protein>
    <submittedName>
        <fullName evidence="1">DUF4868 domain-containing protein</fullName>
    </submittedName>
</protein>
<name>A0A8B2YZJ4_9LACO</name>
<gene>
    <name evidence="1" type="ORF">DXD09_05510</name>
</gene>